<dbReference type="Gene3D" id="3.30.70.80">
    <property type="entry name" value="Peptidase S8 propeptide/proteinase inhibitor I9"/>
    <property type="match status" value="1"/>
</dbReference>
<dbReference type="InterPro" id="IPR036852">
    <property type="entry name" value="Peptidase_S8/S53_dom_sf"/>
</dbReference>
<dbReference type="GO" id="GO:0006508">
    <property type="term" value="P:proteolysis"/>
    <property type="evidence" value="ECO:0007669"/>
    <property type="project" value="UniProtKB-KW"/>
</dbReference>
<reference evidence="6" key="1">
    <citation type="submission" date="2020-05" db="EMBL/GenBank/DDBJ databases">
        <authorList>
            <person name="Chiriac C."/>
            <person name="Salcher M."/>
            <person name="Ghai R."/>
            <person name="Kavagutti S V."/>
        </authorList>
    </citation>
    <scope>NUCLEOTIDE SEQUENCE</scope>
</reference>
<dbReference type="InterPro" id="IPR015500">
    <property type="entry name" value="Peptidase_S8_subtilisin-rel"/>
</dbReference>
<dbReference type="PANTHER" id="PTHR43806:SF11">
    <property type="entry name" value="CEREVISIN-RELATED"/>
    <property type="match status" value="1"/>
</dbReference>
<dbReference type="InterPro" id="IPR037045">
    <property type="entry name" value="S8pro/Inhibitor_I9_sf"/>
</dbReference>
<dbReference type="AlphaFoldDB" id="A0A6J6PRJ8"/>
<dbReference type="InterPro" id="IPR023828">
    <property type="entry name" value="Peptidase_S8_Ser-AS"/>
</dbReference>
<dbReference type="InterPro" id="IPR050131">
    <property type="entry name" value="Peptidase_S8_subtilisin-like"/>
</dbReference>
<evidence type="ECO:0000256" key="2">
    <source>
        <dbReference type="ARBA" id="ARBA00022670"/>
    </source>
</evidence>
<accession>A0A6J6PRJ8</accession>
<dbReference type="InterPro" id="IPR003961">
    <property type="entry name" value="FN3_dom"/>
</dbReference>
<dbReference type="PROSITE" id="PS50853">
    <property type="entry name" value="FN3"/>
    <property type="match status" value="3"/>
</dbReference>
<organism evidence="6">
    <name type="scientific">freshwater metagenome</name>
    <dbReference type="NCBI Taxonomy" id="449393"/>
    <lineage>
        <taxon>unclassified sequences</taxon>
        <taxon>metagenomes</taxon>
        <taxon>ecological metagenomes</taxon>
    </lineage>
</organism>
<dbReference type="FunFam" id="3.40.50.200:FF:000014">
    <property type="entry name" value="Proteinase K"/>
    <property type="match status" value="1"/>
</dbReference>
<dbReference type="GO" id="GO:0005615">
    <property type="term" value="C:extracellular space"/>
    <property type="evidence" value="ECO:0007669"/>
    <property type="project" value="TreeGrafter"/>
</dbReference>
<dbReference type="InterPro" id="IPR034193">
    <property type="entry name" value="PCSK9_ProteinaseK-like"/>
</dbReference>
<evidence type="ECO:0000256" key="3">
    <source>
        <dbReference type="ARBA" id="ARBA00022801"/>
    </source>
</evidence>
<dbReference type="InterPro" id="IPR013783">
    <property type="entry name" value="Ig-like_fold"/>
</dbReference>
<evidence type="ECO:0000256" key="1">
    <source>
        <dbReference type="ARBA" id="ARBA00011073"/>
    </source>
</evidence>
<dbReference type="PROSITE" id="PS00138">
    <property type="entry name" value="SUBTILASE_SER"/>
    <property type="match status" value="1"/>
</dbReference>
<dbReference type="InterPro" id="IPR000209">
    <property type="entry name" value="Peptidase_S8/S53_dom"/>
</dbReference>
<proteinExistence type="inferred from homology"/>
<dbReference type="PANTHER" id="PTHR43806">
    <property type="entry name" value="PEPTIDASE S8"/>
    <property type="match status" value="1"/>
</dbReference>
<gene>
    <name evidence="6" type="ORF">UFOPK2366_01278</name>
</gene>
<keyword evidence="3" id="KW-0378">Hydrolase</keyword>
<keyword evidence="4" id="KW-0720">Serine protease</keyword>
<protein>
    <submittedName>
        <fullName evidence="6">Unannotated protein</fullName>
    </submittedName>
</protein>
<dbReference type="Pfam" id="PF00041">
    <property type="entry name" value="fn3"/>
    <property type="match status" value="2"/>
</dbReference>
<comment type="similarity">
    <text evidence="1">Belongs to the peptidase S8 family.</text>
</comment>
<dbReference type="CDD" id="cd04077">
    <property type="entry name" value="Peptidases_S8_PCSK9_ProteinaseK_like"/>
    <property type="match status" value="1"/>
</dbReference>
<dbReference type="SUPFAM" id="SSF52743">
    <property type="entry name" value="Subtilisin-like"/>
    <property type="match status" value="1"/>
</dbReference>
<dbReference type="GO" id="GO:0004252">
    <property type="term" value="F:serine-type endopeptidase activity"/>
    <property type="evidence" value="ECO:0007669"/>
    <property type="project" value="InterPro"/>
</dbReference>
<dbReference type="SUPFAM" id="SSF54897">
    <property type="entry name" value="Protease propeptides/inhibitors"/>
    <property type="match status" value="1"/>
</dbReference>
<dbReference type="Gene3D" id="3.40.50.200">
    <property type="entry name" value="Peptidase S8/S53 domain"/>
    <property type="match status" value="1"/>
</dbReference>
<keyword evidence="2" id="KW-0645">Protease</keyword>
<evidence type="ECO:0000259" key="5">
    <source>
        <dbReference type="PROSITE" id="PS50853"/>
    </source>
</evidence>
<feature type="domain" description="Fibronectin type-III" evidence="5">
    <location>
        <begin position="521"/>
        <end position="616"/>
    </location>
</feature>
<sequence length="708" mass="71012">MHTKNVRIAAGVLSLAALLVVAVGPTSNAASVPAVAVAQPGPSTSLGTSNSAFTALTAQYIVRFKTERGLNQTVADELRVGTDVTDVWSHAIDGFAATLSTTDLARLRNDPDVASIQRDNVVTAAVDQISPPWGLDRIDQRTLPLNGGYSYTTVGSGVTAYVVDTGINTAHTEFNARIVRSAFVDFTGVPGASASETADIEDCNGHGTHVAATLGGTVYGVAKDVSLVPVKVFQCDGTSSDSDIINGLDFVLSDHAAHPGPAVANLSLGGSLSPSLDTAVGNVIAAGITVVVAAGNDNVDACSQSPADVTAAITVAASNISDHAATFTNHGSCVDIFAPGVSILSAWIGTSTPATAANVVSGTSMAAPHVAGVVARLLELTPAATPAEIWTALDTTATVGVLSVGVGDPNKLLYRLPPIVPSPSFFVTIPSAPRGLVVRPLNESATLTWNMPARDGGSAILGYTTSCAAPGQSTVVNTLTNSPFTVVGLANGVEYSCIVSAENALGVGPASAAKTMTPRTTPSAPDAPLIDTTNRRLNLTWSAPSNDGGAPIKGYVVSCTDGTTVKIKKTSPSTTMAGLMGLTNGTQYSCTVAAKNAAGTGIESSATLATPRTVPSAPISLGASAASSSATMTFNAAASNGGSAVTIYTTTCVSTAAGAATPVVSSGASSPMLVPGLTPGKKYTCKVQATNAVGSSRNSMGKNVTPTP</sequence>
<dbReference type="SMART" id="SM00060">
    <property type="entry name" value="FN3"/>
    <property type="match status" value="3"/>
</dbReference>
<dbReference type="Gene3D" id="2.60.40.10">
    <property type="entry name" value="Immunoglobulins"/>
    <property type="match status" value="3"/>
</dbReference>
<dbReference type="Pfam" id="PF00082">
    <property type="entry name" value="Peptidase_S8"/>
    <property type="match status" value="1"/>
</dbReference>
<evidence type="ECO:0000256" key="4">
    <source>
        <dbReference type="ARBA" id="ARBA00022825"/>
    </source>
</evidence>
<dbReference type="CDD" id="cd00063">
    <property type="entry name" value="FN3"/>
    <property type="match status" value="2"/>
</dbReference>
<dbReference type="EMBL" id="CAEZXM010000246">
    <property type="protein sequence ID" value="CAB4701389.1"/>
    <property type="molecule type" value="Genomic_DNA"/>
</dbReference>
<dbReference type="PROSITE" id="PS51892">
    <property type="entry name" value="SUBTILASE"/>
    <property type="match status" value="1"/>
</dbReference>
<name>A0A6J6PRJ8_9ZZZZ</name>
<dbReference type="InterPro" id="IPR036116">
    <property type="entry name" value="FN3_sf"/>
</dbReference>
<dbReference type="PRINTS" id="PR00723">
    <property type="entry name" value="SUBTILISIN"/>
</dbReference>
<dbReference type="Pfam" id="PF05922">
    <property type="entry name" value="Inhibitor_I9"/>
    <property type="match status" value="1"/>
</dbReference>
<evidence type="ECO:0000313" key="6">
    <source>
        <dbReference type="EMBL" id="CAB4701389.1"/>
    </source>
</evidence>
<dbReference type="PROSITE" id="PS00136">
    <property type="entry name" value="SUBTILASE_ASP"/>
    <property type="match status" value="1"/>
</dbReference>
<feature type="domain" description="Fibronectin type-III" evidence="5">
    <location>
        <begin position="617"/>
        <end position="708"/>
    </location>
</feature>
<dbReference type="PRINTS" id="PR00014">
    <property type="entry name" value="FNTYPEIII"/>
</dbReference>
<dbReference type="InterPro" id="IPR010259">
    <property type="entry name" value="S8pro/Inhibitor_I9"/>
</dbReference>
<dbReference type="SUPFAM" id="SSF49265">
    <property type="entry name" value="Fibronectin type III"/>
    <property type="match status" value="2"/>
</dbReference>
<dbReference type="InterPro" id="IPR023827">
    <property type="entry name" value="Peptidase_S8_Asp-AS"/>
</dbReference>
<feature type="domain" description="Fibronectin type-III" evidence="5">
    <location>
        <begin position="429"/>
        <end position="520"/>
    </location>
</feature>